<reference evidence="1" key="1">
    <citation type="journal article" date="2021" name="Proc. Natl. Acad. Sci. U.S.A.">
        <title>A Catalog of Tens of Thousands of Viruses from Human Metagenomes Reveals Hidden Associations with Chronic Diseases.</title>
        <authorList>
            <person name="Tisza M.J."/>
            <person name="Buck C.B."/>
        </authorList>
    </citation>
    <scope>NUCLEOTIDE SEQUENCE</scope>
    <source>
        <strain evidence="1">CtAFE3</strain>
    </source>
</reference>
<proteinExistence type="predicted"/>
<sequence length="31" mass="3252">MVISWGIPPVKNLGRPISPGAGCPLLYAKCI</sequence>
<accession>A0A8S5S6M0</accession>
<name>A0A8S5S6M0_9CAUD</name>
<protein>
    <submittedName>
        <fullName evidence="1">Uncharacterized protein</fullName>
    </submittedName>
</protein>
<evidence type="ECO:0000313" key="1">
    <source>
        <dbReference type="EMBL" id="DAF46692.1"/>
    </source>
</evidence>
<organism evidence="1">
    <name type="scientific">Siphoviridae sp. ctAFE3</name>
    <dbReference type="NCBI Taxonomy" id="2827796"/>
    <lineage>
        <taxon>Viruses</taxon>
        <taxon>Duplodnaviria</taxon>
        <taxon>Heunggongvirae</taxon>
        <taxon>Uroviricota</taxon>
        <taxon>Caudoviricetes</taxon>
    </lineage>
</organism>
<dbReference type="EMBL" id="BK032542">
    <property type="protein sequence ID" value="DAF46692.1"/>
    <property type="molecule type" value="Genomic_DNA"/>
</dbReference>